<accession>A0A8J2J6Q3</accession>
<dbReference type="Proteomes" id="UP000708208">
    <property type="component" value="Unassembled WGS sequence"/>
</dbReference>
<keyword evidence="2" id="KW-1185">Reference proteome</keyword>
<sequence>MKTDCKWNERGKTLYHGTQGQGNRRKSRQTYGTFPPSGAYGCVCKSHAFGQVVPKKPGVSYFTMEKGSSRTSPTQAPTIDAASGGNIPHIWYLFQDKFPGNFQCRRPKNGRLHSNSEPIVLLDLVCPADAGVCTVEKEDLVEHCTSL</sequence>
<evidence type="ECO:0000313" key="2">
    <source>
        <dbReference type="Proteomes" id="UP000708208"/>
    </source>
</evidence>
<organism evidence="1 2">
    <name type="scientific">Allacma fusca</name>
    <dbReference type="NCBI Taxonomy" id="39272"/>
    <lineage>
        <taxon>Eukaryota</taxon>
        <taxon>Metazoa</taxon>
        <taxon>Ecdysozoa</taxon>
        <taxon>Arthropoda</taxon>
        <taxon>Hexapoda</taxon>
        <taxon>Collembola</taxon>
        <taxon>Symphypleona</taxon>
        <taxon>Sminthuridae</taxon>
        <taxon>Allacma</taxon>
    </lineage>
</organism>
<proteinExistence type="predicted"/>
<comment type="caution">
    <text evidence="1">The sequence shown here is derived from an EMBL/GenBank/DDBJ whole genome shotgun (WGS) entry which is preliminary data.</text>
</comment>
<dbReference type="AlphaFoldDB" id="A0A8J2J6Q3"/>
<evidence type="ECO:0000313" key="1">
    <source>
        <dbReference type="EMBL" id="CAG7682312.1"/>
    </source>
</evidence>
<reference evidence="1" key="1">
    <citation type="submission" date="2021-06" db="EMBL/GenBank/DDBJ databases">
        <authorList>
            <person name="Hodson N. C."/>
            <person name="Mongue J. A."/>
            <person name="Jaron S. K."/>
        </authorList>
    </citation>
    <scope>NUCLEOTIDE SEQUENCE</scope>
</reference>
<gene>
    <name evidence="1" type="ORF">AFUS01_LOCUS2891</name>
</gene>
<name>A0A8J2J6Q3_9HEXA</name>
<protein>
    <submittedName>
        <fullName evidence="1">Uncharacterized protein</fullName>
    </submittedName>
</protein>
<dbReference type="EMBL" id="CAJVCH010016966">
    <property type="protein sequence ID" value="CAG7682312.1"/>
    <property type="molecule type" value="Genomic_DNA"/>
</dbReference>